<evidence type="ECO:0000313" key="3">
    <source>
        <dbReference type="Proteomes" id="UP000271098"/>
    </source>
</evidence>
<dbReference type="Proteomes" id="UP000271098">
    <property type="component" value="Unassembled WGS sequence"/>
</dbReference>
<name>A0A183DIJ0_9BILA</name>
<dbReference type="AlphaFoldDB" id="A0A183DIJ0"/>
<evidence type="ECO:0000313" key="2">
    <source>
        <dbReference type="EMBL" id="VDK63311.1"/>
    </source>
</evidence>
<keyword evidence="1" id="KW-0472">Membrane</keyword>
<organism evidence="4">
    <name type="scientific">Gongylonema pulchrum</name>
    <dbReference type="NCBI Taxonomy" id="637853"/>
    <lineage>
        <taxon>Eukaryota</taxon>
        <taxon>Metazoa</taxon>
        <taxon>Ecdysozoa</taxon>
        <taxon>Nematoda</taxon>
        <taxon>Chromadorea</taxon>
        <taxon>Rhabditida</taxon>
        <taxon>Spirurina</taxon>
        <taxon>Spiruromorpha</taxon>
        <taxon>Spiruroidea</taxon>
        <taxon>Gongylonematidae</taxon>
        <taxon>Gongylonema</taxon>
    </lineage>
</organism>
<dbReference type="EMBL" id="UYRT01025175">
    <property type="protein sequence ID" value="VDK63311.1"/>
    <property type="molecule type" value="Genomic_DNA"/>
</dbReference>
<feature type="transmembrane region" description="Helical" evidence="1">
    <location>
        <begin position="170"/>
        <end position="196"/>
    </location>
</feature>
<accession>A0A183DIJ0</accession>
<evidence type="ECO:0000256" key="1">
    <source>
        <dbReference type="SAM" id="Phobius"/>
    </source>
</evidence>
<evidence type="ECO:0000313" key="4">
    <source>
        <dbReference type="WBParaSite" id="GPUH_0000854101-mRNA-1"/>
    </source>
</evidence>
<proteinExistence type="predicted"/>
<sequence>MIVIDFPDVDPAAFQTIMDYMYSNYDETAIKIDDSVLLNTLYAGKMCFFRKKFFVSSVRFLPSLLYYFVSGIPSHLRHLFFFFLLNRIFLKLSMQMASLPLLSKKTTKKSILTYIGGCRSVKKRNTYTSTKHMHFNIQEVNHNYTSLRIPAPLKHSKLRRKARKMKLHNFFLHLNAFYNFIYNLQLISSILLAAIFA</sequence>
<protein>
    <submittedName>
        <fullName evidence="4">BTB domain-containing protein</fullName>
    </submittedName>
</protein>
<reference evidence="2 3" key="2">
    <citation type="submission" date="2018-11" db="EMBL/GenBank/DDBJ databases">
        <authorList>
            <consortium name="Pathogen Informatics"/>
        </authorList>
    </citation>
    <scope>NUCLEOTIDE SEQUENCE [LARGE SCALE GENOMIC DNA]</scope>
</reference>
<dbReference type="WBParaSite" id="GPUH_0000854101-mRNA-1">
    <property type="protein sequence ID" value="GPUH_0000854101-mRNA-1"/>
    <property type="gene ID" value="GPUH_0000854101"/>
</dbReference>
<dbReference type="OrthoDB" id="45365at2759"/>
<keyword evidence="1" id="KW-1133">Transmembrane helix</keyword>
<keyword evidence="3" id="KW-1185">Reference proteome</keyword>
<reference evidence="4" key="1">
    <citation type="submission" date="2016-06" db="UniProtKB">
        <authorList>
            <consortium name="WormBaseParasite"/>
        </authorList>
    </citation>
    <scope>IDENTIFICATION</scope>
</reference>
<gene>
    <name evidence="2" type="ORF">GPUH_LOCUS8532</name>
</gene>
<keyword evidence="1" id="KW-0812">Transmembrane</keyword>